<comment type="similarity">
    <text evidence="1 4">Belongs to the inositol phosphokinase (IPK) family.</text>
</comment>
<comment type="caution">
    <text evidence="6">The sequence shown here is derived from an EMBL/GenBank/DDBJ whole genome shotgun (WGS) entry which is preliminary data.</text>
</comment>
<protein>
    <recommendedName>
        <fullName evidence="4">Kinase</fullName>
        <ecNumber evidence="4">2.7.-.-</ecNumber>
    </recommendedName>
</protein>
<dbReference type="PANTHER" id="PTHR12400">
    <property type="entry name" value="INOSITOL POLYPHOSPHATE KINASE"/>
    <property type="match status" value="1"/>
</dbReference>
<dbReference type="EMBL" id="JANBQB010000045">
    <property type="protein sequence ID" value="KAJ1983666.1"/>
    <property type="molecule type" value="Genomic_DNA"/>
</dbReference>
<dbReference type="Pfam" id="PF03770">
    <property type="entry name" value="IPK"/>
    <property type="match status" value="1"/>
</dbReference>
<dbReference type="Proteomes" id="UP001151582">
    <property type="component" value="Unassembled WGS sequence"/>
</dbReference>
<evidence type="ECO:0000313" key="6">
    <source>
        <dbReference type="EMBL" id="KAJ1983666.1"/>
    </source>
</evidence>
<feature type="signal peptide" evidence="5">
    <location>
        <begin position="1"/>
        <end position="23"/>
    </location>
</feature>
<keyword evidence="7" id="KW-1185">Reference proteome</keyword>
<dbReference type="GO" id="GO:0005737">
    <property type="term" value="C:cytoplasm"/>
    <property type="evidence" value="ECO:0007669"/>
    <property type="project" value="TreeGrafter"/>
</dbReference>
<accession>A0A9W8BBZ7</accession>
<keyword evidence="5" id="KW-0732">Signal</keyword>
<sequence length="322" mass="35520">MVKSIPLPAFILATPLVVALCYAATLPQTNQLLPAGHVSDSAAPRVAVKPMEYQVGGHPGFSVLEEVQQVAKPYNAREETFYVLAQQSPYHDSPLYPFMPHYYGTKTAEALGMSVASENVLQSTYLLIEDATAGFKRPNILDLTLGSRLYDEEANEEKRNKMIKKAQKTLSGTLGFRFAGMQVIDPMTGTPCIIDRDVLRKVTKDTAQATLASFFPDMLNPAYRRQVVACFHHALDQLSTVFNGTPALLIGASILVVYEGDATQVWSVIDAINDEFDPSAHCASFFRVRIIDFAHSTWTDKGVPRDDYQTALTNIRQLLTGV</sequence>
<dbReference type="Gene3D" id="3.30.470.160">
    <property type="entry name" value="Inositol polyphosphate kinase"/>
    <property type="match status" value="1"/>
</dbReference>
<reference evidence="6" key="1">
    <citation type="submission" date="2022-07" db="EMBL/GenBank/DDBJ databases">
        <title>Phylogenomic reconstructions and comparative analyses of Kickxellomycotina fungi.</title>
        <authorList>
            <person name="Reynolds N.K."/>
            <person name="Stajich J.E."/>
            <person name="Barry K."/>
            <person name="Grigoriev I.V."/>
            <person name="Crous P."/>
            <person name="Smith M.E."/>
        </authorList>
    </citation>
    <scope>NUCLEOTIDE SEQUENCE</scope>
    <source>
        <strain evidence="6">RSA 567</strain>
    </source>
</reference>
<dbReference type="PANTHER" id="PTHR12400:SF21">
    <property type="entry name" value="KINASE"/>
    <property type="match status" value="1"/>
</dbReference>
<keyword evidence="3 4" id="KW-0418">Kinase</keyword>
<evidence type="ECO:0000256" key="2">
    <source>
        <dbReference type="ARBA" id="ARBA00022679"/>
    </source>
</evidence>
<evidence type="ECO:0000256" key="4">
    <source>
        <dbReference type="RuleBase" id="RU363090"/>
    </source>
</evidence>
<dbReference type="AlphaFoldDB" id="A0A9W8BBZ7"/>
<dbReference type="EC" id="2.7.-.-" evidence="4"/>
<gene>
    <name evidence="6" type="ORF">H4R34_001137</name>
</gene>
<dbReference type="GO" id="GO:0000828">
    <property type="term" value="F:inositol hexakisphosphate kinase activity"/>
    <property type="evidence" value="ECO:0007669"/>
    <property type="project" value="TreeGrafter"/>
</dbReference>
<dbReference type="GO" id="GO:0005634">
    <property type="term" value="C:nucleus"/>
    <property type="evidence" value="ECO:0007669"/>
    <property type="project" value="TreeGrafter"/>
</dbReference>
<dbReference type="GO" id="GO:0046854">
    <property type="term" value="P:phosphatidylinositol phosphate biosynthetic process"/>
    <property type="evidence" value="ECO:0007669"/>
    <property type="project" value="TreeGrafter"/>
</dbReference>
<dbReference type="InterPro" id="IPR005522">
    <property type="entry name" value="IPK"/>
</dbReference>
<name>A0A9W8BBZ7_9FUNG</name>
<dbReference type="SUPFAM" id="SSF56104">
    <property type="entry name" value="SAICAR synthase-like"/>
    <property type="match status" value="1"/>
</dbReference>
<organism evidence="6 7">
    <name type="scientific">Dimargaris verticillata</name>
    <dbReference type="NCBI Taxonomy" id="2761393"/>
    <lineage>
        <taxon>Eukaryota</taxon>
        <taxon>Fungi</taxon>
        <taxon>Fungi incertae sedis</taxon>
        <taxon>Zoopagomycota</taxon>
        <taxon>Kickxellomycotina</taxon>
        <taxon>Dimargaritomycetes</taxon>
        <taxon>Dimargaritales</taxon>
        <taxon>Dimargaritaceae</taxon>
        <taxon>Dimargaris</taxon>
    </lineage>
</organism>
<evidence type="ECO:0000256" key="3">
    <source>
        <dbReference type="ARBA" id="ARBA00022777"/>
    </source>
</evidence>
<dbReference type="InterPro" id="IPR038286">
    <property type="entry name" value="IPK_sf"/>
</dbReference>
<evidence type="ECO:0000256" key="5">
    <source>
        <dbReference type="SAM" id="SignalP"/>
    </source>
</evidence>
<feature type="chain" id="PRO_5040868743" description="Kinase" evidence="5">
    <location>
        <begin position="24"/>
        <end position="322"/>
    </location>
</feature>
<dbReference type="OrthoDB" id="338650at2759"/>
<keyword evidence="2 4" id="KW-0808">Transferase</keyword>
<evidence type="ECO:0000256" key="1">
    <source>
        <dbReference type="ARBA" id="ARBA00007374"/>
    </source>
</evidence>
<proteinExistence type="inferred from homology"/>
<evidence type="ECO:0000313" key="7">
    <source>
        <dbReference type="Proteomes" id="UP001151582"/>
    </source>
</evidence>
<dbReference type="GO" id="GO:0032958">
    <property type="term" value="P:inositol phosphate biosynthetic process"/>
    <property type="evidence" value="ECO:0007669"/>
    <property type="project" value="InterPro"/>
</dbReference>